<dbReference type="Proteomes" id="UP000677898">
    <property type="component" value="Chromosome"/>
</dbReference>
<organism evidence="2 3">
    <name type="scientific">Ralstonia syzygii</name>
    <dbReference type="NCBI Taxonomy" id="28097"/>
    <lineage>
        <taxon>Bacteria</taxon>
        <taxon>Pseudomonadati</taxon>
        <taxon>Pseudomonadota</taxon>
        <taxon>Betaproteobacteria</taxon>
        <taxon>Burkholderiales</taxon>
        <taxon>Burkholderiaceae</taxon>
        <taxon>Ralstonia</taxon>
        <taxon>Ralstonia solanacearum species complex</taxon>
    </lineage>
</organism>
<evidence type="ECO:0008006" key="4">
    <source>
        <dbReference type="Google" id="ProtNLM"/>
    </source>
</evidence>
<sequence>MRGLLGLLIVLIVVGIPVRQVLLRTGFSQWWTLLVLVPLVNLVALWIFAFSTWPRQSAEPGKVLPNQG</sequence>
<evidence type="ECO:0000313" key="2">
    <source>
        <dbReference type="EMBL" id="QUP54391.1"/>
    </source>
</evidence>
<evidence type="ECO:0000313" key="3">
    <source>
        <dbReference type="Proteomes" id="UP000677898"/>
    </source>
</evidence>
<accession>A0ABX7ZGD2</accession>
<keyword evidence="1" id="KW-0472">Membrane</keyword>
<proteinExistence type="predicted"/>
<dbReference type="EMBL" id="CP046729">
    <property type="protein sequence ID" value="QUP54391.1"/>
    <property type="molecule type" value="Genomic_DNA"/>
</dbReference>
<gene>
    <name evidence="2" type="ORF">GO998_11845</name>
</gene>
<keyword evidence="1" id="KW-0812">Transmembrane</keyword>
<feature type="transmembrane region" description="Helical" evidence="1">
    <location>
        <begin position="30"/>
        <end position="50"/>
    </location>
</feature>
<dbReference type="RefSeq" id="WP_211903720.1">
    <property type="nucleotide sequence ID" value="NZ_CP046729.1"/>
</dbReference>
<keyword evidence="3" id="KW-1185">Reference proteome</keyword>
<keyword evidence="1" id="KW-1133">Transmembrane helix</keyword>
<evidence type="ECO:0000256" key="1">
    <source>
        <dbReference type="SAM" id="Phobius"/>
    </source>
</evidence>
<protein>
    <recommendedName>
        <fullName evidence="4">Transmembrane protein</fullName>
    </recommendedName>
</protein>
<reference evidence="2 3" key="1">
    <citation type="journal article" date="2021" name="Phytopathology">
        <title>Complete genome sequence of Ralstonia syzygii subsp. indonesiensis strain LLRS-1, isolated from wilted tobacco in China.</title>
        <authorList>
            <person name="Lu C.H."/>
            <person name="Li J.Y."/>
            <person name="Mi M.G."/>
            <person name="Lin Z.L."/>
            <person name="Jiang N."/>
            <person name="Gai X."/>
            <person name="Ma J.H."/>
            <person name="Lei L.P."/>
            <person name="Xia Z.Y."/>
        </authorList>
    </citation>
    <scope>NUCLEOTIDE SEQUENCE [LARGE SCALE GENOMIC DNA]</scope>
    <source>
        <strain evidence="2 3">LLRS-1</strain>
    </source>
</reference>
<name>A0ABX7ZGD2_9RALS</name>